<keyword evidence="2" id="KW-1003">Cell membrane</keyword>
<evidence type="ECO:0000313" key="10">
    <source>
        <dbReference type="EMBL" id="REI41539.1"/>
    </source>
</evidence>
<keyword evidence="11" id="KW-1185">Reference proteome</keyword>
<evidence type="ECO:0000259" key="8">
    <source>
        <dbReference type="PROSITE" id="PS50885"/>
    </source>
</evidence>
<feature type="domain" description="PPM-type phosphatase" evidence="9">
    <location>
        <begin position="508"/>
        <end position="726"/>
    </location>
</feature>
<dbReference type="Pfam" id="PF07228">
    <property type="entry name" value="SpoIIE"/>
    <property type="match status" value="1"/>
</dbReference>
<dbReference type="InterPro" id="IPR029151">
    <property type="entry name" value="Sensor-like_sf"/>
</dbReference>
<dbReference type="PANTHER" id="PTHR43156">
    <property type="entry name" value="STAGE II SPORULATION PROTEIN E-RELATED"/>
    <property type="match status" value="1"/>
</dbReference>
<evidence type="ECO:0000256" key="3">
    <source>
        <dbReference type="ARBA" id="ARBA00022692"/>
    </source>
</evidence>
<dbReference type="Pfam" id="PF00672">
    <property type="entry name" value="HAMP"/>
    <property type="match status" value="1"/>
</dbReference>
<dbReference type="Gene3D" id="6.10.340.10">
    <property type="match status" value="1"/>
</dbReference>
<dbReference type="InterPro" id="IPR036457">
    <property type="entry name" value="PPM-type-like_dom_sf"/>
</dbReference>
<evidence type="ECO:0000256" key="4">
    <source>
        <dbReference type="ARBA" id="ARBA00022801"/>
    </source>
</evidence>
<organism evidence="10 11">
    <name type="scientific">Psychrilyobacter piezotolerans</name>
    <dbReference type="NCBI Taxonomy" id="2293438"/>
    <lineage>
        <taxon>Bacteria</taxon>
        <taxon>Fusobacteriati</taxon>
        <taxon>Fusobacteriota</taxon>
        <taxon>Fusobacteriia</taxon>
        <taxon>Fusobacteriales</taxon>
        <taxon>Fusobacteriaceae</taxon>
        <taxon>Psychrilyobacter</taxon>
    </lineage>
</organism>
<comment type="subcellular location">
    <subcellularLocation>
        <location evidence="1">Cell membrane</location>
        <topology evidence="1">Multi-pass membrane protein</topology>
    </subcellularLocation>
</comment>
<dbReference type="SUPFAM" id="SSF103190">
    <property type="entry name" value="Sensory domain-like"/>
    <property type="match status" value="1"/>
</dbReference>
<evidence type="ECO:0000256" key="6">
    <source>
        <dbReference type="ARBA" id="ARBA00023136"/>
    </source>
</evidence>
<evidence type="ECO:0000313" key="11">
    <source>
        <dbReference type="Proteomes" id="UP000263486"/>
    </source>
</evidence>
<evidence type="ECO:0000256" key="2">
    <source>
        <dbReference type="ARBA" id="ARBA00022475"/>
    </source>
</evidence>
<keyword evidence="5 7" id="KW-1133">Transmembrane helix</keyword>
<evidence type="ECO:0000256" key="7">
    <source>
        <dbReference type="SAM" id="Phobius"/>
    </source>
</evidence>
<keyword evidence="4" id="KW-0378">Hydrolase</keyword>
<gene>
    <name evidence="10" type="ORF">DYH56_06415</name>
</gene>
<name>A0ABX9KI47_9FUSO</name>
<dbReference type="InterPro" id="IPR003660">
    <property type="entry name" value="HAMP_dom"/>
</dbReference>
<dbReference type="SUPFAM" id="SSF158472">
    <property type="entry name" value="HAMP domain-like"/>
    <property type="match status" value="1"/>
</dbReference>
<evidence type="ECO:0000256" key="1">
    <source>
        <dbReference type="ARBA" id="ARBA00004651"/>
    </source>
</evidence>
<dbReference type="SUPFAM" id="SSF81606">
    <property type="entry name" value="PP2C-like"/>
    <property type="match status" value="1"/>
</dbReference>
<dbReference type="PROSITE" id="PS51746">
    <property type="entry name" value="PPM_2"/>
    <property type="match status" value="1"/>
</dbReference>
<dbReference type="EMBL" id="QUAJ01000009">
    <property type="protein sequence ID" value="REI41539.1"/>
    <property type="molecule type" value="Genomic_DNA"/>
</dbReference>
<dbReference type="CDD" id="cd12913">
    <property type="entry name" value="PDC1_MCP_like"/>
    <property type="match status" value="1"/>
</dbReference>
<dbReference type="CDD" id="cd12912">
    <property type="entry name" value="PDC2_MCP_like"/>
    <property type="match status" value="1"/>
</dbReference>
<dbReference type="Proteomes" id="UP000263486">
    <property type="component" value="Unassembled WGS sequence"/>
</dbReference>
<dbReference type="Gene3D" id="3.30.450.20">
    <property type="entry name" value="PAS domain"/>
    <property type="match status" value="2"/>
</dbReference>
<dbReference type="InterPro" id="IPR033479">
    <property type="entry name" value="dCache_1"/>
</dbReference>
<dbReference type="Gene3D" id="3.60.40.10">
    <property type="entry name" value="PPM-type phosphatase domain"/>
    <property type="match status" value="1"/>
</dbReference>
<dbReference type="InterPro" id="IPR052016">
    <property type="entry name" value="Bact_Sigma-Reg"/>
</dbReference>
<dbReference type="Pfam" id="PF02743">
    <property type="entry name" value="dCache_1"/>
    <property type="match status" value="1"/>
</dbReference>
<accession>A0ABX9KI47</accession>
<evidence type="ECO:0000259" key="9">
    <source>
        <dbReference type="PROSITE" id="PS51746"/>
    </source>
</evidence>
<dbReference type="CDD" id="cd06225">
    <property type="entry name" value="HAMP"/>
    <property type="match status" value="1"/>
</dbReference>
<dbReference type="SMART" id="SM00304">
    <property type="entry name" value="HAMP"/>
    <property type="match status" value="1"/>
</dbReference>
<dbReference type="InterPro" id="IPR001932">
    <property type="entry name" value="PPM-type_phosphatase-like_dom"/>
</dbReference>
<dbReference type="PANTHER" id="PTHR43156:SF2">
    <property type="entry name" value="STAGE II SPORULATION PROTEIN E"/>
    <property type="match status" value="1"/>
</dbReference>
<keyword evidence="3 7" id="KW-0812">Transmembrane</keyword>
<dbReference type="PROSITE" id="PS50885">
    <property type="entry name" value="HAMP"/>
    <property type="match status" value="1"/>
</dbReference>
<reference evidence="10 11" key="1">
    <citation type="submission" date="2018-08" db="EMBL/GenBank/DDBJ databases">
        <title>Draft genome sequence of Psychrilyobacter sp. strain SD5 isolated from Black Sea water.</title>
        <authorList>
            <person name="Yadav S."/>
            <person name="Villanueva L."/>
            <person name="Damste J.S.S."/>
        </authorList>
    </citation>
    <scope>NUCLEOTIDE SEQUENCE [LARGE SCALE GENOMIC DNA]</scope>
    <source>
        <strain evidence="10 11">SD5</strain>
    </source>
</reference>
<proteinExistence type="predicted"/>
<feature type="transmembrane region" description="Helical" evidence="7">
    <location>
        <begin position="21"/>
        <end position="40"/>
    </location>
</feature>
<feature type="domain" description="HAMP" evidence="8">
    <location>
        <begin position="417"/>
        <end position="469"/>
    </location>
</feature>
<protein>
    <submittedName>
        <fullName evidence="10">HAMP domain-containing protein</fullName>
    </submittedName>
</protein>
<evidence type="ECO:0000256" key="5">
    <source>
        <dbReference type="ARBA" id="ARBA00022989"/>
    </source>
</evidence>
<sequence length="730" mass="83124">MVVWILELVKMSINKKAIKTKILSLLLGMTSISLLIFLLITSIDIKMKAKASLESSKEVWDESISKSREILRSDTEGYMRALVKSQADYSDSLFNKVESGVNVMSEYAKVIFSDPTMFKYVDTYYREVEPENPQDVSVVNLPPGISRNIMKEQIDLLSNMDYVFRPIYSNDKNLLSVYIGTEDGIYKGFPWRSTLVKDYDPRKRGWYREALKTKDLGWTTPYIDATPFPDRYNDMSKKIIVTCYKAVYDNKENFVGVVASDITVRSLLGIINTQVKDIGTAYIIDKKGKVIAYSGKKIQFVYENSYNLLETENKDYKRIVEKMISGATGFDRYYDDSGKEKDLAYAPILSTGWSLAVEISADKITASADIVENTFEKIHEHRDTEIDGAVNSALRDMMIAYLILIIIIIFVGVKMSNKLSNPIIKLVNYAEFVGRGNLDESIEINTGDEIQLLSESFNKMTRDLKLYIYELKETAAAEEKIENELEIAKRIQVSMLPRIFPPFPTRKEFDIFASMEPAKEVGGDYYDFFLIDENRLCFSIADVSGKGVPASLFMVIAKTLMKNEALRGISAEEVLFNVNNMLVEDNDECLFVTAFICILNIATGEVEYSNAGHNPPLICRKGNSEYEYLSMEKNFVVGGIPGFKFKKENLKLENGDILYLYTDGVTEAMDKENKQYSETRLKKLISEMKKDKRDVYNIEKVIKEDIKEFVDGAEPSDDITMVILKYNGNV</sequence>
<dbReference type="SMART" id="SM00331">
    <property type="entry name" value="PP2C_SIG"/>
    <property type="match status" value="1"/>
</dbReference>
<keyword evidence="6 7" id="KW-0472">Membrane</keyword>
<comment type="caution">
    <text evidence="10">The sequence shown here is derived from an EMBL/GenBank/DDBJ whole genome shotgun (WGS) entry which is preliminary data.</text>
</comment>